<dbReference type="InterPro" id="IPR001412">
    <property type="entry name" value="aa-tRNA-synth_I_CS"/>
</dbReference>
<protein>
    <recommendedName>
        <fullName evidence="2">isoleucine--tRNA ligase</fullName>
        <ecNumber evidence="2">6.1.1.5</ecNumber>
    </recommendedName>
    <alternativeName>
        <fullName evidence="8">Isoleucyl-tRNA synthetase</fullName>
    </alternativeName>
</protein>
<evidence type="ECO:0000256" key="2">
    <source>
        <dbReference type="ARBA" id="ARBA00013165"/>
    </source>
</evidence>
<dbReference type="FunFam" id="3.40.50.620:FF:000023">
    <property type="entry name" value="Isoleucyl-tRNA synthetase,cytoplasmic"/>
    <property type="match status" value="1"/>
</dbReference>
<keyword evidence="6 10" id="KW-0648">Protein biosynthesis</keyword>
<keyword evidence="4 10" id="KW-0547">Nucleotide-binding</keyword>
<evidence type="ECO:0000256" key="7">
    <source>
        <dbReference type="ARBA" id="ARBA00023146"/>
    </source>
</evidence>
<dbReference type="Gene3D" id="1.10.730.10">
    <property type="entry name" value="Isoleucyl-tRNA Synthetase, Domain 1"/>
    <property type="match status" value="1"/>
</dbReference>
<dbReference type="GO" id="GO:0002161">
    <property type="term" value="F:aminoacyl-tRNA deacylase activity"/>
    <property type="evidence" value="ECO:0007669"/>
    <property type="project" value="InterPro"/>
</dbReference>
<evidence type="ECO:0000256" key="9">
    <source>
        <dbReference type="ARBA" id="ARBA00048359"/>
    </source>
</evidence>
<evidence type="ECO:0000256" key="8">
    <source>
        <dbReference type="ARBA" id="ARBA00032665"/>
    </source>
</evidence>
<dbReference type="FunFam" id="3.40.50.620:FF:000133">
    <property type="entry name" value="Isoleucyl-tRNA synthetase, cytoplasmic"/>
    <property type="match status" value="1"/>
</dbReference>
<dbReference type="RefSeq" id="XP_005834457.1">
    <property type="nucleotide sequence ID" value="XM_005834400.1"/>
</dbReference>
<organism evidence="13">
    <name type="scientific">Guillardia theta (strain CCMP2712)</name>
    <name type="common">Cryptophyte</name>
    <dbReference type="NCBI Taxonomy" id="905079"/>
    <lineage>
        <taxon>Eukaryota</taxon>
        <taxon>Cryptophyceae</taxon>
        <taxon>Pyrenomonadales</taxon>
        <taxon>Geminigeraceae</taxon>
        <taxon>Guillardia</taxon>
    </lineage>
</organism>
<dbReference type="SUPFAM" id="SSF47323">
    <property type="entry name" value="Anticodon-binding domain of a subclass of class I aminoacyl-tRNA synthetases"/>
    <property type="match status" value="1"/>
</dbReference>
<feature type="domain" description="Methionyl/Valyl/Leucyl/Isoleucyl-tRNA synthetase anticodon-binding" evidence="12">
    <location>
        <begin position="670"/>
        <end position="822"/>
    </location>
</feature>
<sequence length="964" mass="111680">MEEEVLKFWEDIDAFNLSLQKARESNDERWVFFDGPPFATGMPHYGHILAGTIKDIVTRFWSQNGKLVERKWGWDCHGLPIEHEIEKSLGLKSRCEILEMGIPKFNQECRKVVMRYSQEWKRIVKRLARWIDMENDYKTLDFKYMESVWWACKELFKKGLIYRGFKVMPYSTGCGTSLSNFEANLNYKDITDPAVVVSFPLMDDTDVSLLIWTTTPWTLPFNLAICANPDLEYVEIEDKKMKNRYILAKSRLAQLYGKQVENSCKILRSFPGKELEGKEYIPAFECMREYFQLSLLQSFKSSGFRVVTDTFVSSDSGTGLVHTAPGFGEDDFRVCLEKGVVSKSDTSICPFRIFILDVTFRYTAVMETFQGRFVKDCDKDIIQHLRDAGRLVQTNSIVHSYPFCWRSDTPLIYKAVPNWFVNVESIKDKLLANNAKTEWVPSFVKEKRFHNWLEAARDWAISRNRFWGTPLPIWHSEDWEEIVCVGSAEELQRLSNVSLSDLHREFVDEVTIPSSRPGQAPLRRVSEVFDCWFESGCMPYGQLHYPFENVELFEQTFPADFIAEGLDQTRGWFYTLMVLSTALFDKPAFKNVIVNGLVLAADGKKMSKRLKNYPDPEDVINKYGADALRLYLINSPVVRSESLKFKEEGVRDIIKDVFLPWYNAYSNVMDKWIQSTCNSLVAFVTEEMKAYRLYNVVSRLLLFVEDLTNWYVRMNRNRIKGAGNDAQDCLIAQSTLFKVLSTFTQLMAPFTPYISEHIYQNLKSAMSEEVRLQSIHFSRYPQTTSGAENKTLETSILYMQKIIIAGRTVRDKRQISLKTPLRSAHLIVADQEQETFVAPLKSYILSELNLRDLTISREDDDKTCLKALPDSKVLGKRLGSKFRQVAEAIKSMKSEELMRLKREQKIEVCGETIMLEEVKIFREFVGKENKFETTVDEEALEESFARNFICHVQKLKKTSQVSSC</sequence>
<comment type="similarity">
    <text evidence="1 10">Belongs to the class-I aminoacyl-tRNA synthetase family.</text>
</comment>
<evidence type="ECO:0000313" key="15">
    <source>
        <dbReference type="Proteomes" id="UP000011087"/>
    </source>
</evidence>
<dbReference type="Proteomes" id="UP000011087">
    <property type="component" value="Unassembled WGS sequence"/>
</dbReference>
<dbReference type="EnsemblProtists" id="EKX47477">
    <property type="protein sequence ID" value="EKX47477"/>
    <property type="gene ID" value="GUITHDRAFT_157645"/>
</dbReference>
<dbReference type="InterPro" id="IPR002300">
    <property type="entry name" value="aa-tRNA-synth_Ia"/>
</dbReference>
<dbReference type="SUPFAM" id="SSF50677">
    <property type="entry name" value="ValRS/IleRS/LeuRS editing domain"/>
    <property type="match status" value="1"/>
</dbReference>
<dbReference type="InterPro" id="IPR009080">
    <property type="entry name" value="tRNAsynth_Ia_anticodon-bd"/>
</dbReference>
<dbReference type="AlphaFoldDB" id="L1JGM6"/>
<dbReference type="PaxDb" id="55529-EKX47477"/>
<dbReference type="OMA" id="WFIRVER"/>
<dbReference type="Pfam" id="PF08264">
    <property type="entry name" value="Anticodon_1"/>
    <property type="match status" value="1"/>
</dbReference>
<dbReference type="GO" id="GO:0006428">
    <property type="term" value="P:isoleucyl-tRNA aminoacylation"/>
    <property type="evidence" value="ECO:0007669"/>
    <property type="project" value="InterPro"/>
</dbReference>
<dbReference type="SUPFAM" id="SSF52374">
    <property type="entry name" value="Nucleotidylyl transferase"/>
    <property type="match status" value="1"/>
</dbReference>
<evidence type="ECO:0000256" key="6">
    <source>
        <dbReference type="ARBA" id="ARBA00022917"/>
    </source>
</evidence>
<evidence type="ECO:0000256" key="10">
    <source>
        <dbReference type="RuleBase" id="RU363035"/>
    </source>
</evidence>
<evidence type="ECO:0000256" key="5">
    <source>
        <dbReference type="ARBA" id="ARBA00022840"/>
    </source>
</evidence>
<dbReference type="Pfam" id="PF19302">
    <property type="entry name" value="DUF5915"/>
    <property type="match status" value="1"/>
</dbReference>
<dbReference type="GO" id="GO:0005524">
    <property type="term" value="F:ATP binding"/>
    <property type="evidence" value="ECO:0007669"/>
    <property type="project" value="UniProtKB-KW"/>
</dbReference>
<dbReference type="Pfam" id="PF00133">
    <property type="entry name" value="tRNA-synt_1"/>
    <property type="match status" value="1"/>
</dbReference>
<reference evidence="13 15" key="1">
    <citation type="journal article" date="2012" name="Nature">
        <title>Algal genomes reveal evolutionary mosaicism and the fate of nucleomorphs.</title>
        <authorList>
            <consortium name="DOE Joint Genome Institute"/>
            <person name="Curtis B.A."/>
            <person name="Tanifuji G."/>
            <person name="Burki F."/>
            <person name="Gruber A."/>
            <person name="Irimia M."/>
            <person name="Maruyama S."/>
            <person name="Arias M.C."/>
            <person name="Ball S.G."/>
            <person name="Gile G.H."/>
            <person name="Hirakawa Y."/>
            <person name="Hopkins J.F."/>
            <person name="Kuo A."/>
            <person name="Rensing S.A."/>
            <person name="Schmutz J."/>
            <person name="Symeonidi A."/>
            <person name="Elias M."/>
            <person name="Eveleigh R.J."/>
            <person name="Herman E.K."/>
            <person name="Klute M.J."/>
            <person name="Nakayama T."/>
            <person name="Obornik M."/>
            <person name="Reyes-Prieto A."/>
            <person name="Armbrust E.V."/>
            <person name="Aves S.J."/>
            <person name="Beiko R.G."/>
            <person name="Coutinho P."/>
            <person name="Dacks J.B."/>
            <person name="Durnford D.G."/>
            <person name="Fast N.M."/>
            <person name="Green B.R."/>
            <person name="Grisdale C.J."/>
            <person name="Hempel F."/>
            <person name="Henrissat B."/>
            <person name="Hoppner M.P."/>
            <person name="Ishida K."/>
            <person name="Kim E."/>
            <person name="Koreny L."/>
            <person name="Kroth P.G."/>
            <person name="Liu Y."/>
            <person name="Malik S.B."/>
            <person name="Maier U.G."/>
            <person name="McRose D."/>
            <person name="Mock T."/>
            <person name="Neilson J.A."/>
            <person name="Onodera N.T."/>
            <person name="Poole A.M."/>
            <person name="Pritham E.J."/>
            <person name="Richards T.A."/>
            <person name="Rocap G."/>
            <person name="Roy S.W."/>
            <person name="Sarai C."/>
            <person name="Schaack S."/>
            <person name="Shirato S."/>
            <person name="Slamovits C.H."/>
            <person name="Spencer D.F."/>
            <person name="Suzuki S."/>
            <person name="Worden A.Z."/>
            <person name="Zauner S."/>
            <person name="Barry K."/>
            <person name="Bell C."/>
            <person name="Bharti A.K."/>
            <person name="Crow J.A."/>
            <person name="Grimwood J."/>
            <person name="Kramer R."/>
            <person name="Lindquist E."/>
            <person name="Lucas S."/>
            <person name="Salamov A."/>
            <person name="McFadden G.I."/>
            <person name="Lane C.E."/>
            <person name="Keeling P.J."/>
            <person name="Gray M.W."/>
            <person name="Grigoriev I.V."/>
            <person name="Archibald J.M."/>
        </authorList>
    </citation>
    <scope>NUCLEOTIDE SEQUENCE</scope>
    <source>
        <strain evidence="13 15">CCMP2712</strain>
    </source>
</reference>
<dbReference type="GeneID" id="17304140"/>
<feature type="domain" description="Aminoacyl-tRNA synthetase class Ia" evidence="11">
    <location>
        <begin position="5"/>
        <end position="643"/>
    </location>
</feature>
<dbReference type="CDD" id="cd07961">
    <property type="entry name" value="Anticodon_Ia_Ile_ABEc"/>
    <property type="match status" value="1"/>
</dbReference>
<reference evidence="14" key="3">
    <citation type="submission" date="2015-06" db="UniProtKB">
        <authorList>
            <consortium name="EnsemblProtists"/>
        </authorList>
    </citation>
    <scope>IDENTIFICATION</scope>
</reference>
<proteinExistence type="inferred from homology"/>
<dbReference type="EC" id="6.1.1.5" evidence="2"/>
<dbReference type="NCBIfam" id="TIGR00392">
    <property type="entry name" value="ileS"/>
    <property type="match status" value="1"/>
</dbReference>
<evidence type="ECO:0000313" key="14">
    <source>
        <dbReference type="EnsemblProtists" id="EKX47477"/>
    </source>
</evidence>
<dbReference type="InterPro" id="IPR013155">
    <property type="entry name" value="M/V/L/I-tRNA-synth_anticd-bd"/>
</dbReference>
<dbReference type="InterPro" id="IPR009008">
    <property type="entry name" value="Val/Leu/Ile-tRNA-synth_edit"/>
</dbReference>
<keyword evidence="7 10" id="KW-0030">Aminoacyl-tRNA synthetase</keyword>
<dbReference type="STRING" id="905079.L1JGM6"/>
<evidence type="ECO:0000256" key="3">
    <source>
        <dbReference type="ARBA" id="ARBA00022598"/>
    </source>
</evidence>
<dbReference type="Gene3D" id="3.40.50.620">
    <property type="entry name" value="HUPs"/>
    <property type="match status" value="2"/>
</dbReference>
<dbReference type="InterPro" id="IPR014729">
    <property type="entry name" value="Rossmann-like_a/b/a_fold"/>
</dbReference>
<comment type="catalytic activity">
    <reaction evidence="9">
        <text>tRNA(Ile) + L-isoleucine + ATP = L-isoleucyl-tRNA(Ile) + AMP + diphosphate</text>
        <dbReference type="Rhea" id="RHEA:11060"/>
        <dbReference type="Rhea" id="RHEA-COMP:9666"/>
        <dbReference type="Rhea" id="RHEA-COMP:9695"/>
        <dbReference type="ChEBI" id="CHEBI:30616"/>
        <dbReference type="ChEBI" id="CHEBI:33019"/>
        <dbReference type="ChEBI" id="CHEBI:58045"/>
        <dbReference type="ChEBI" id="CHEBI:78442"/>
        <dbReference type="ChEBI" id="CHEBI:78528"/>
        <dbReference type="ChEBI" id="CHEBI:456215"/>
        <dbReference type="EC" id="6.1.1.5"/>
    </reaction>
</comment>
<keyword evidence="15" id="KW-1185">Reference proteome</keyword>
<accession>L1JGM6</accession>
<dbReference type="eggNOG" id="KOG0434">
    <property type="taxonomic scope" value="Eukaryota"/>
</dbReference>
<dbReference type="PANTHER" id="PTHR42780:SF1">
    <property type="entry name" value="ISOLEUCINE--TRNA LIGASE, CYTOPLASMIC"/>
    <property type="match status" value="1"/>
</dbReference>
<dbReference type="OrthoDB" id="1706657at2759"/>
<dbReference type="InterPro" id="IPR002301">
    <property type="entry name" value="Ile-tRNA-ligase"/>
</dbReference>
<keyword evidence="3 10" id="KW-0436">Ligase</keyword>
<dbReference type="EMBL" id="JH992990">
    <property type="protein sequence ID" value="EKX47477.1"/>
    <property type="molecule type" value="Genomic_DNA"/>
</dbReference>
<name>L1JGM6_GUITC</name>
<evidence type="ECO:0000259" key="11">
    <source>
        <dbReference type="Pfam" id="PF00133"/>
    </source>
</evidence>
<evidence type="ECO:0000313" key="13">
    <source>
        <dbReference type="EMBL" id="EKX47477.1"/>
    </source>
</evidence>
<dbReference type="PROSITE" id="PS00178">
    <property type="entry name" value="AA_TRNA_LIGASE_I"/>
    <property type="match status" value="1"/>
</dbReference>
<dbReference type="PANTHER" id="PTHR42780">
    <property type="entry name" value="SOLEUCYL-TRNA SYNTHETASE"/>
    <property type="match status" value="1"/>
</dbReference>
<evidence type="ECO:0000256" key="4">
    <source>
        <dbReference type="ARBA" id="ARBA00022741"/>
    </source>
</evidence>
<dbReference type="InterPro" id="IPR023586">
    <property type="entry name" value="Ile-tRNA-ligase_type2"/>
</dbReference>
<dbReference type="PRINTS" id="PR00984">
    <property type="entry name" value="TRNASYNTHILE"/>
</dbReference>
<dbReference type="CDD" id="cd00818">
    <property type="entry name" value="IleRS_core"/>
    <property type="match status" value="1"/>
</dbReference>
<dbReference type="GO" id="GO:0004822">
    <property type="term" value="F:isoleucine-tRNA ligase activity"/>
    <property type="evidence" value="ECO:0007669"/>
    <property type="project" value="UniProtKB-EC"/>
</dbReference>
<dbReference type="GO" id="GO:0000049">
    <property type="term" value="F:tRNA binding"/>
    <property type="evidence" value="ECO:0007669"/>
    <property type="project" value="InterPro"/>
</dbReference>
<gene>
    <name evidence="13" type="ORF">GUITHDRAFT_157645</name>
</gene>
<keyword evidence="5 10" id="KW-0067">ATP-binding</keyword>
<dbReference type="KEGG" id="gtt:GUITHDRAFT_157645"/>
<dbReference type="HOGENOM" id="CLU_001493_1_1_1"/>
<evidence type="ECO:0000256" key="1">
    <source>
        <dbReference type="ARBA" id="ARBA00005594"/>
    </source>
</evidence>
<reference evidence="15" key="2">
    <citation type="submission" date="2012-11" db="EMBL/GenBank/DDBJ databases">
        <authorList>
            <person name="Kuo A."/>
            <person name="Curtis B.A."/>
            <person name="Tanifuji G."/>
            <person name="Burki F."/>
            <person name="Gruber A."/>
            <person name="Irimia M."/>
            <person name="Maruyama S."/>
            <person name="Arias M.C."/>
            <person name="Ball S.G."/>
            <person name="Gile G.H."/>
            <person name="Hirakawa Y."/>
            <person name="Hopkins J.F."/>
            <person name="Rensing S.A."/>
            <person name="Schmutz J."/>
            <person name="Symeonidi A."/>
            <person name="Elias M."/>
            <person name="Eveleigh R.J."/>
            <person name="Herman E.K."/>
            <person name="Klute M.J."/>
            <person name="Nakayama T."/>
            <person name="Obornik M."/>
            <person name="Reyes-Prieto A."/>
            <person name="Armbrust E.V."/>
            <person name="Aves S.J."/>
            <person name="Beiko R.G."/>
            <person name="Coutinho P."/>
            <person name="Dacks J.B."/>
            <person name="Durnford D.G."/>
            <person name="Fast N.M."/>
            <person name="Green B.R."/>
            <person name="Grisdale C."/>
            <person name="Hempe F."/>
            <person name="Henrissat B."/>
            <person name="Hoppner M.P."/>
            <person name="Ishida K.-I."/>
            <person name="Kim E."/>
            <person name="Koreny L."/>
            <person name="Kroth P.G."/>
            <person name="Liu Y."/>
            <person name="Malik S.-B."/>
            <person name="Maier U.G."/>
            <person name="McRose D."/>
            <person name="Mock T."/>
            <person name="Neilson J.A."/>
            <person name="Onodera N.T."/>
            <person name="Poole A.M."/>
            <person name="Pritham E.J."/>
            <person name="Richards T.A."/>
            <person name="Rocap G."/>
            <person name="Roy S.W."/>
            <person name="Sarai C."/>
            <person name="Schaack S."/>
            <person name="Shirato S."/>
            <person name="Slamovits C.H."/>
            <person name="Spencer D.F."/>
            <person name="Suzuki S."/>
            <person name="Worden A.Z."/>
            <person name="Zauner S."/>
            <person name="Barry K."/>
            <person name="Bell C."/>
            <person name="Bharti A.K."/>
            <person name="Crow J.A."/>
            <person name="Grimwood J."/>
            <person name="Kramer R."/>
            <person name="Lindquist E."/>
            <person name="Lucas S."/>
            <person name="Salamov A."/>
            <person name="McFadden G.I."/>
            <person name="Lane C.E."/>
            <person name="Keeling P.J."/>
            <person name="Gray M.W."/>
            <person name="Grigoriev I.V."/>
            <person name="Archibald J.M."/>
        </authorList>
    </citation>
    <scope>NUCLEOTIDE SEQUENCE</scope>
    <source>
        <strain evidence="15">CCMP2712</strain>
    </source>
</reference>
<evidence type="ECO:0000259" key="12">
    <source>
        <dbReference type="Pfam" id="PF08264"/>
    </source>
</evidence>
<dbReference type="InterPro" id="IPR033709">
    <property type="entry name" value="Anticodon_Ile_ABEc"/>
</dbReference>